<proteinExistence type="predicted"/>
<feature type="signal peptide" evidence="1">
    <location>
        <begin position="1"/>
        <end position="28"/>
    </location>
</feature>
<dbReference type="Proteomes" id="UP000027586">
    <property type="component" value="Unassembled WGS sequence"/>
</dbReference>
<keyword evidence="3" id="KW-1185">Reference proteome</keyword>
<reference evidence="2" key="1">
    <citation type="submission" date="2013-08" db="EMBL/GenBank/DDBJ databases">
        <title>Gene expansion shapes genome architecture in the human pathogen Lichtheimia corymbifera: an evolutionary genomics analysis in the ancient terrestrial Mucorales (Mucoromycotina).</title>
        <authorList>
            <person name="Schwartze V.U."/>
            <person name="Winter S."/>
            <person name="Shelest E."/>
            <person name="Marcet-Houben M."/>
            <person name="Horn F."/>
            <person name="Wehner S."/>
            <person name="Hoffmann K."/>
            <person name="Riege K."/>
            <person name="Sammeth M."/>
            <person name="Nowrousian M."/>
            <person name="Valiante V."/>
            <person name="Linde J."/>
            <person name="Jacobsen I.D."/>
            <person name="Marz M."/>
            <person name="Brakhage A.A."/>
            <person name="Gabaldon T."/>
            <person name="Bocker S."/>
            <person name="Voigt K."/>
        </authorList>
    </citation>
    <scope>NUCLEOTIDE SEQUENCE [LARGE SCALE GENOMIC DNA]</scope>
    <source>
        <strain evidence="2">FSU 9682</strain>
    </source>
</reference>
<dbReference type="AlphaFoldDB" id="A0A068RNY1"/>
<sequence>MLSLLWLYIPSPLFCCFFKALLLACVDCCVYDVGFNAMMQLEPGSISFGGWKSRFQPRILHTRSPITNAGSLMEGDQATLPDFWVKQALG</sequence>
<keyword evidence="1" id="KW-0732">Signal</keyword>
<comment type="caution">
    <text evidence="2">The sequence shown here is derived from an EMBL/GenBank/DDBJ whole genome shotgun (WGS) entry which is preliminary data.</text>
</comment>
<evidence type="ECO:0000313" key="2">
    <source>
        <dbReference type="EMBL" id="CDH51420.1"/>
    </source>
</evidence>
<evidence type="ECO:0008006" key="4">
    <source>
        <dbReference type="Google" id="ProtNLM"/>
    </source>
</evidence>
<organism evidence="2 3">
    <name type="scientific">Lichtheimia corymbifera JMRC:FSU:9682</name>
    <dbReference type="NCBI Taxonomy" id="1263082"/>
    <lineage>
        <taxon>Eukaryota</taxon>
        <taxon>Fungi</taxon>
        <taxon>Fungi incertae sedis</taxon>
        <taxon>Mucoromycota</taxon>
        <taxon>Mucoromycotina</taxon>
        <taxon>Mucoromycetes</taxon>
        <taxon>Mucorales</taxon>
        <taxon>Lichtheimiaceae</taxon>
        <taxon>Lichtheimia</taxon>
    </lineage>
</organism>
<dbReference type="VEuPathDB" id="FungiDB:LCOR_03026.1"/>
<gene>
    <name evidence="2" type="ORF">LCOR_03026.1</name>
</gene>
<accession>A0A068RNY1</accession>
<name>A0A068RNY1_9FUNG</name>
<protein>
    <recommendedName>
        <fullName evidence="4">Secreted protein</fullName>
    </recommendedName>
</protein>
<feature type="chain" id="PRO_5001652619" description="Secreted protein" evidence="1">
    <location>
        <begin position="29"/>
        <end position="90"/>
    </location>
</feature>
<dbReference type="EMBL" id="CBTN010000009">
    <property type="protein sequence ID" value="CDH51420.1"/>
    <property type="molecule type" value="Genomic_DNA"/>
</dbReference>
<evidence type="ECO:0000256" key="1">
    <source>
        <dbReference type="SAM" id="SignalP"/>
    </source>
</evidence>
<evidence type="ECO:0000313" key="3">
    <source>
        <dbReference type="Proteomes" id="UP000027586"/>
    </source>
</evidence>